<gene>
    <name evidence="7" type="ORF">AXG55_04510</name>
</gene>
<organism evidence="7 8">
    <name type="scientific">Silvanigrella aquatica</name>
    <dbReference type="NCBI Taxonomy" id="1915309"/>
    <lineage>
        <taxon>Bacteria</taxon>
        <taxon>Pseudomonadati</taxon>
        <taxon>Bdellovibrionota</taxon>
        <taxon>Oligoflexia</taxon>
        <taxon>Silvanigrellales</taxon>
        <taxon>Silvanigrellaceae</taxon>
        <taxon>Silvanigrella</taxon>
    </lineage>
</organism>
<dbReference type="EMBL" id="CP017834">
    <property type="protein sequence ID" value="APJ03203.1"/>
    <property type="molecule type" value="Genomic_DNA"/>
</dbReference>
<evidence type="ECO:0000256" key="4">
    <source>
        <dbReference type="ARBA" id="ARBA00022777"/>
    </source>
</evidence>
<proteinExistence type="predicted"/>
<keyword evidence="8" id="KW-1185">Reference proteome</keyword>
<dbReference type="InterPro" id="IPR050351">
    <property type="entry name" value="BphY/WalK/GraS-like"/>
</dbReference>
<dbReference type="Gene3D" id="3.30.565.10">
    <property type="entry name" value="Histidine kinase-like ATPase, C-terminal domain"/>
    <property type="match status" value="1"/>
</dbReference>
<feature type="domain" description="Histidine kinase" evidence="6">
    <location>
        <begin position="297"/>
        <end position="495"/>
    </location>
</feature>
<dbReference type="SUPFAM" id="SSF55874">
    <property type="entry name" value="ATPase domain of HSP90 chaperone/DNA topoisomerase II/histidine kinase"/>
    <property type="match status" value="1"/>
</dbReference>
<evidence type="ECO:0000256" key="5">
    <source>
        <dbReference type="SAM" id="Phobius"/>
    </source>
</evidence>
<dbReference type="PANTHER" id="PTHR42878:SF14">
    <property type="entry name" value="OSMOLARITY TWO-COMPONENT SYSTEM PROTEIN SSK1"/>
    <property type="match status" value="1"/>
</dbReference>
<name>A0A1L4CZ12_9BACT</name>
<dbReference type="SMART" id="SM00387">
    <property type="entry name" value="HATPase_c"/>
    <property type="match status" value="1"/>
</dbReference>
<keyword evidence="3" id="KW-0808">Transferase</keyword>
<dbReference type="PROSITE" id="PS50109">
    <property type="entry name" value="HIS_KIN"/>
    <property type="match status" value="1"/>
</dbReference>
<protein>
    <recommendedName>
        <fullName evidence="2">histidine kinase</fullName>
        <ecNumber evidence="2">2.7.13.3</ecNumber>
    </recommendedName>
</protein>
<sequence length="607" mass="71899">MFIKFRIKLKMLINRLKIYGFIFNIKFYLRSLLFWILVLHILIGVFAFALKSYNRDLFLNYCQNFLLKVSLQQQIKIVPLFFKKADINSEADLKEIANGFSQIKDNYVFFVYSIKNKNLIYNFDGIDKYSYIYDFASRESLFKKAERDIFSSNELGLQFLYPNFFFAIKNIKINHEDFYIFLGSNNHAVKCFSDSLIKNTFYIDTLIIFMLFFLYILVTIFAVAPIFLFIRKFNRSHLSSNIFKVKEVFEFNHIKRLRVTLLHSLRKIEKFEVERLHMIDNLIKHQNDVENGKIVSQIIHDLKSPLAVFEEILNNRHIKNNIVNRKANLAFAKMNSLIESIRDPKKEKYLNKEKKMFDMSRLFSEIKCYAKTRNVKIIISPHFNIPEIYCDHLKIERCLQNLIRNAIYYCHSFCKVEWQIKNNSDLYIEVIDDGNGVSSEIENTIFEWRITGNKLEGTGVGLSYVKYVADIHGGEVSYFRRNNATVFYLYIPNILNFNQNSMSSKLVRNYNSIFDLKNEIFFLVENHLYINKIKHIKWPNNIKIVYLKSCDIEIDFSKCFCFYTDSSTDFIEKALTLGVSVVLHKQDYSSQIILKKVLQTKKMNGVK</sequence>
<dbReference type="GO" id="GO:0007234">
    <property type="term" value="P:osmosensory signaling via phosphorelay pathway"/>
    <property type="evidence" value="ECO:0007669"/>
    <property type="project" value="TreeGrafter"/>
</dbReference>
<dbReference type="GO" id="GO:0004673">
    <property type="term" value="F:protein histidine kinase activity"/>
    <property type="evidence" value="ECO:0007669"/>
    <property type="project" value="UniProtKB-EC"/>
</dbReference>
<accession>A0A1L4CZ12</accession>
<dbReference type="AlphaFoldDB" id="A0A1L4CZ12"/>
<dbReference type="Pfam" id="PF02518">
    <property type="entry name" value="HATPase_c"/>
    <property type="match status" value="1"/>
</dbReference>
<dbReference type="InterPro" id="IPR005467">
    <property type="entry name" value="His_kinase_dom"/>
</dbReference>
<dbReference type="GO" id="GO:0000156">
    <property type="term" value="F:phosphorelay response regulator activity"/>
    <property type="evidence" value="ECO:0007669"/>
    <property type="project" value="TreeGrafter"/>
</dbReference>
<dbReference type="GO" id="GO:0030295">
    <property type="term" value="F:protein kinase activator activity"/>
    <property type="evidence" value="ECO:0007669"/>
    <property type="project" value="TreeGrafter"/>
</dbReference>
<evidence type="ECO:0000313" key="8">
    <source>
        <dbReference type="Proteomes" id="UP000184731"/>
    </source>
</evidence>
<dbReference type="KEGG" id="saqi:AXG55_04510"/>
<reference evidence="7 8" key="1">
    <citation type="submission" date="2016-10" db="EMBL/GenBank/DDBJ databases">
        <title>Silvanigrella aquatica sp. nov., isolated from a freshwater lake located in the Black Forest, Germany, description of Silvanigrellaceae fam. nov., Silvanigrellales ord. nov., reclassification of the order Bdellovibrionales in the class Oligoflexia, reclassification of the families Bacteriovoracaceae and Halobacteriovoraceae in the new order Bacteriovoracales ord. nov., and reclassification of the family Pseudobacteriovoracaceae in the order Oligoflexiales.</title>
        <authorList>
            <person name="Hahn M.W."/>
            <person name="Schmidt J."/>
            <person name="Koll U."/>
            <person name="Rohde M."/>
            <person name="Verbag S."/>
            <person name="Pitt A."/>
            <person name="Nakai R."/>
            <person name="Naganuma T."/>
            <person name="Lang E."/>
        </authorList>
    </citation>
    <scope>NUCLEOTIDE SEQUENCE [LARGE SCALE GENOMIC DNA]</scope>
    <source>
        <strain evidence="7 8">MWH-Nonnen-W8red</strain>
    </source>
</reference>
<dbReference type="InterPro" id="IPR036890">
    <property type="entry name" value="HATPase_C_sf"/>
</dbReference>
<keyword evidence="5" id="KW-0472">Membrane</keyword>
<dbReference type="InterPro" id="IPR003594">
    <property type="entry name" value="HATPase_dom"/>
</dbReference>
<keyword evidence="5" id="KW-1133">Transmembrane helix</keyword>
<dbReference type="PANTHER" id="PTHR42878">
    <property type="entry name" value="TWO-COMPONENT HISTIDINE KINASE"/>
    <property type="match status" value="1"/>
</dbReference>
<dbReference type="Proteomes" id="UP000184731">
    <property type="component" value="Chromosome"/>
</dbReference>
<evidence type="ECO:0000256" key="1">
    <source>
        <dbReference type="ARBA" id="ARBA00000085"/>
    </source>
</evidence>
<dbReference type="STRING" id="1915309.AXG55_04510"/>
<evidence type="ECO:0000259" key="6">
    <source>
        <dbReference type="PROSITE" id="PS50109"/>
    </source>
</evidence>
<evidence type="ECO:0000256" key="3">
    <source>
        <dbReference type="ARBA" id="ARBA00022679"/>
    </source>
</evidence>
<dbReference type="EC" id="2.7.13.3" evidence="2"/>
<feature type="transmembrane region" description="Helical" evidence="5">
    <location>
        <begin position="206"/>
        <end position="230"/>
    </location>
</feature>
<keyword evidence="5" id="KW-0812">Transmembrane</keyword>
<evidence type="ECO:0000256" key="2">
    <source>
        <dbReference type="ARBA" id="ARBA00012438"/>
    </source>
</evidence>
<dbReference type="OrthoDB" id="5288998at2"/>
<comment type="catalytic activity">
    <reaction evidence="1">
        <text>ATP + protein L-histidine = ADP + protein N-phospho-L-histidine.</text>
        <dbReference type="EC" id="2.7.13.3"/>
    </reaction>
</comment>
<evidence type="ECO:0000313" key="7">
    <source>
        <dbReference type="EMBL" id="APJ03203.1"/>
    </source>
</evidence>
<dbReference type="CDD" id="cd00075">
    <property type="entry name" value="HATPase"/>
    <property type="match status" value="1"/>
</dbReference>
<keyword evidence="4" id="KW-0418">Kinase</keyword>
<dbReference type="InterPro" id="IPR004358">
    <property type="entry name" value="Sig_transdc_His_kin-like_C"/>
</dbReference>
<dbReference type="PRINTS" id="PR00344">
    <property type="entry name" value="BCTRLSENSOR"/>
</dbReference>